<dbReference type="Gene3D" id="1.25.40.10">
    <property type="entry name" value="Tetratricopeptide repeat domain"/>
    <property type="match status" value="1"/>
</dbReference>
<gene>
    <name evidence="3" type="ORF">QQ020_29165</name>
</gene>
<dbReference type="SUPFAM" id="SSF48452">
    <property type="entry name" value="TPR-like"/>
    <property type="match status" value="1"/>
</dbReference>
<feature type="repeat" description="TPR" evidence="1">
    <location>
        <begin position="318"/>
        <end position="351"/>
    </location>
</feature>
<evidence type="ECO:0000256" key="1">
    <source>
        <dbReference type="PROSITE-ProRule" id="PRU00339"/>
    </source>
</evidence>
<feature type="signal peptide" evidence="2">
    <location>
        <begin position="1"/>
        <end position="19"/>
    </location>
</feature>
<evidence type="ECO:0000313" key="4">
    <source>
        <dbReference type="Proteomes" id="UP001172083"/>
    </source>
</evidence>
<organism evidence="3 4">
    <name type="scientific">Agaribacillus aureus</name>
    <dbReference type="NCBI Taxonomy" id="3051825"/>
    <lineage>
        <taxon>Bacteria</taxon>
        <taxon>Pseudomonadati</taxon>
        <taxon>Bacteroidota</taxon>
        <taxon>Cytophagia</taxon>
        <taxon>Cytophagales</taxon>
        <taxon>Splendidivirgaceae</taxon>
        <taxon>Agaribacillus</taxon>
    </lineage>
</organism>
<evidence type="ECO:0000256" key="2">
    <source>
        <dbReference type="SAM" id="SignalP"/>
    </source>
</evidence>
<accession>A0ABT8LF17</accession>
<comment type="caution">
    <text evidence="3">The sequence shown here is derived from an EMBL/GenBank/DDBJ whole genome shotgun (WGS) entry which is preliminary data.</text>
</comment>
<dbReference type="InterPro" id="IPR019734">
    <property type="entry name" value="TPR_rpt"/>
</dbReference>
<dbReference type="SMART" id="SM00028">
    <property type="entry name" value="TPR"/>
    <property type="match status" value="3"/>
</dbReference>
<dbReference type="Pfam" id="PF13414">
    <property type="entry name" value="TPR_11"/>
    <property type="match status" value="1"/>
</dbReference>
<sequence>MRIIFTLVVAFTISGIAAAQNGGSAWNWPSDPEMDSKAKAKNALYNDSRKMGNYKESLPHLMWLLKNTPDLNPSIYINGAKIYEAMVDLEKDEAAKKVYQDSALIMYDLRIKHFGKEGYVLNRKASKAYRYKRGDKSKYPELMELFEKVFELNSPTKILDNNTIGYFDIVRRHKLSGGDISEDRILEIYEEINGVIDQKIKAKKNVKRLNEYKSTIDGMLAAMVKIDCEFIENKLGPKFEADPSDLKLAKSIVGHALNSKCTELPVAIKAAEAVYENEPEYGVALLIAFKSRGNKDYDKAIKYFKEAIGLTEDNAKIGQAYIEIGNIYRLRGNKTAARENYRHAVAADPSKKEAYTNIGDLYFGSFETCAKKVSMVEDRGVYMAAYKMYKLAGNSSRMAKAKEQFPSAEEIFTETKEVGSSMKVGCWINETVQIDKR</sequence>
<keyword evidence="1" id="KW-0802">TPR repeat</keyword>
<feature type="chain" id="PRO_5047138672" evidence="2">
    <location>
        <begin position="20"/>
        <end position="437"/>
    </location>
</feature>
<dbReference type="Proteomes" id="UP001172083">
    <property type="component" value="Unassembled WGS sequence"/>
</dbReference>
<reference evidence="3" key="1">
    <citation type="submission" date="2023-06" db="EMBL/GenBank/DDBJ databases">
        <title>Genomic of Agaribacillus aureum.</title>
        <authorList>
            <person name="Wang G."/>
        </authorList>
    </citation>
    <scope>NUCLEOTIDE SEQUENCE</scope>
    <source>
        <strain evidence="3">BMA12</strain>
    </source>
</reference>
<dbReference type="PROSITE" id="PS50005">
    <property type="entry name" value="TPR"/>
    <property type="match status" value="1"/>
</dbReference>
<dbReference type="InterPro" id="IPR011990">
    <property type="entry name" value="TPR-like_helical_dom_sf"/>
</dbReference>
<dbReference type="EMBL" id="JAUJEB010000008">
    <property type="protein sequence ID" value="MDN5216173.1"/>
    <property type="molecule type" value="Genomic_DNA"/>
</dbReference>
<protein>
    <submittedName>
        <fullName evidence="3">Tetratricopeptide repeat protein</fullName>
    </submittedName>
</protein>
<dbReference type="Pfam" id="PF13181">
    <property type="entry name" value="TPR_8"/>
    <property type="match status" value="1"/>
</dbReference>
<keyword evidence="4" id="KW-1185">Reference proteome</keyword>
<name>A0ABT8LF17_9BACT</name>
<proteinExistence type="predicted"/>
<evidence type="ECO:0000313" key="3">
    <source>
        <dbReference type="EMBL" id="MDN5216173.1"/>
    </source>
</evidence>
<keyword evidence="2" id="KW-0732">Signal</keyword>
<dbReference type="RefSeq" id="WP_346761511.1">
    <property type="nucleotide sequence ID" value="NZ_JAUJEB010000008.1"/>
</dbReference>